<evidence type="ECO:0000313" key="2">
    <source>
        <dbReference type="Proteomes" id="UP000827889"/>
    </source>
</evidence>
<accession>A0A8B8MNQ8</accession>
<name>A0A8B8MNQ8_9MYRT</name>
<evidence type="ECO:0000256" key="1">
    <source>
        <dbReference type="SAM" id="MobiDB-lite"/>
    </source>
</evidence>
<proteinExistence type="predicted"/>
<protein>
    <submittedName>
        <fullName evidence="3">Uncharacterized protein LOC115726669</fullName>
    </submittedName>
</protein>
<dbReference type="RefSeq" id="XP_030512511.1">
    <property type="nucleotide sequence ID" value="XM_030656651.2"/>
</dbReference>
<organism evidence="2 3">
    <name type="scientific">Rhodamnia argentea</name>
    <dbReference type="NCBI Taxonomy" id="178133"/>
    <lineage>
        <taxon>Eukaryota</taxon>
        <taxon>Viridiplantae</taxon>
        <taxon>Streptophyta</taxon>
        <taxon>Embryophyta</taxon>
        <taxon>Tracheophyta</taxon>
        <taxon>Spermatophyta</taxon>
        <taxon>Magnoliopsida</taxon>
        <taxon>eudicotyledons</taxon>
        <taxon>Gunneridae</taxon>
        <taxon>Pentapetalae</taxon>
        <taxon>rosids</taxon>
        <taxon>malvids</taxon>
        <taxon>Myrtales</taxon>
        <taxon>Myrtaceae</taxon>
        <taxon>Myrtoideae</taxon>
        <taxon>Myrteae</taxon>
        <taxon>Australasian group</taxon>
        <taxon>Rhodamnia</taxon>
    </lineage>
</organism>
<dbReference type="AlphaFoldDB" id="A0A8B8MNQ8"/>
<dbReference type="KEGG" id="rarg:115726669"/>
<dbReference type="PANTHER" id="PTHR33264">
    <property type="entry name" value="EXPRESSED PROTEIN"/>
    <property type="match status" value="1"/>
</dbReference>
<reference evidence="3" key="1">
    <citation type="submission" date="2025-08" db="UniProtKB">
        <authorList>
            <consortium name="RefSeq"/>
        </authorList>
    </citation>
    <scope>IDENTIFICATION</scope>
    <source>
        <tissue evidence="3">Leaf</tissue>
    </source>
</reference>
<dbReference type="Proteomes" id="UP000827889">
    <property type="component" value="Chromosome 10"/>
</dbReference>
<feature type="region of interest" description="Disordered" evidence="1">
    <location>
        <begin position="97"/>
        <end position="134"/>
    </location>
</feature>
<keyword evidence="2" id="KW-1185">Reference proteome</keyword>
<dbReference type="OrthoDB" id="695262at2759"/>
<sequence length="207" mass="22691">MTRQKTKNPSPTTTRHVVLRPAPVNRRDPLLTTARPPPPPSGARRARLAEVAGASSAECVAIWCCCPCAIADFFLLAVYRVPAGLCRRALRKRRRRRLTRQVAFTSKRGVRSGKKGTSVHDGDGEGNGGKGADVENAGPAVITLEELLEMRAAAAAAAEGVEEGAEMEVEMWRRFSNMGFWRSPSRGDEVEEEEECNAMQNLTLQKF</sequence>
<dbReference type="GeneID" id="115726669"/>
<feature type="region of interest" description="Disordered" evidence="1">
    <location>
        <begin position="21"/>
        <end position="44"/>
    </location>
</feature>
<evidence type="ECO:0000313" key="3">
    <source>
        <dbReference type="RefSeq" id="XP_030512511.1"/>
    </source>
</evidence>
<gene>
    <name evidence="3" type="primary">LOC115726669</name>
</gene>
<dbReference type="PANTHER" id="PTHR33264:SF8">
    <property type="entry name" value="EXPRESSED PROTEIN"/>
    <property type="match status" value="1"/>
</dbReference>